<accession>A0AA37RUL7</accession>
<reference evidence="1" key="2">
    <citation type="submission" date="2023-01" db="EMBL/GenBank/DDBJ databases">
        <title>Draft genome sequence of Paraferrimonas sedimenticola strain NBRC 101628.</title>
        <authorList>
            <person name="Sun Q."/>
            <person name="Mori K."/>
        </authorList>
    </citation>
    <scope>NUCLEOTIDE SEQUENCE</scope>
    <source>
        <strain evidence="1">NBRC 101628</strain>
    </source>
</reference>
<dbReference type="InterPro" id="IPR029033">
    <property type="entry name" value="His_PPase_superfam"/>
</dbReference>
<dbReference type="Pfam" id="PF00300">
    <property type="entry name" value="His_Phos_1"/>
    <property type="match status" value="1"/>
</dbReference>
<proteinExistence type="predicted"/>
<dbReference type="PANTHER" id="PTHR47623">
    <property type="entry name" value="OS09G0287300 PROTEIN"/>
    <property type="match status" value="1"/>
</dbReference>
<dbReference type="SMART" id="SM00855">
    <property type="entry name" value="PGAM"/>
    <property type="match status" value="1"/>
</dbReference>
<name>A0AA37RUL7_9GAMM</name>
<dbReference type="RefSeq" id="WP_169902921.1">
    <property type="nucleotide sequence ID" value="NZ_BSNC01000003.1"/>
</dbReference>
<evidence type="ECO:0000313" key="1">
    <source>
        <dbReference type="EMBL" id="GLP95584.1"/>
    </source>
</evidence>
<dbReference type="PANTHER" id="PTHR47623:SF1">
    <property type="entry name" value="OS09G0287300 PROTEIN"/>
    <property type="match status" value="1"/>
</dbReference>
<dbReference type="Proteomes" id="UP001161422">
    <property type="component" value="Unassembled WGS sequence"/>
</dbReference>
<comment type="caution">
    <text evidence="1">The sequence shown here is derived from an EMBL/GenBank/DDBJ whole genome shotgun (WGS) entry which is preliminary data.</text>
</comment>
<dbReference type="CDD" id="cd07067">
    <property type="entry name" value="HP_PGM_like"/>
    <property type="match status" value="1"/>
</dbReference>
<evidence type="ECO:0000313" key="2">
    <source>
        <dbReference type="Proteomes" id="UP001161422"/>
    </source>
</evidence>
<protein>
    <submittedName>
        <fullName evidence="1">Phosphohistidine phosphatase</fullName>
    </submittedName>
</protein>
<sequence length="167" mass="19075">MKQLTLLRHAKSSWADPELDDHQRPLNARGTRAAKAMGEFFSQFLELPLIHYSPACRSRQTLEGLIQGWPQLAQTPHQCTDTLYTFSSAVLLDWIRRQPDSDQSLFVIGHNPALLDCVHYVAPEFDCHKLPTAGWVELTLAIDHWQALSPDCGKVTRFQWPKRLSID</sequence>
<dbReference type="SUPFAM" id="SSF53254">
    <property type="entry name" value="Phosphoglycerate mutase-like"/>
    <property type="match status" value="1"/>
</dbReference>
<dbReference type="AlphaFoldDB" id="A0AA37RUL7"/>
<gene>
    <name evidence="1" type="ORF">GCM10007895_08900</name>
</gene>
<keyword evidence="2" id="KW-1185">Reference proteome</keyword>
<reference evidence="1" key="1">
    <citation type="journal article" date="2014" name="Int. J. Syst. Evol. Microbiol.">
        <title>Complete genome sequence of Corynebacterium casei LMG S-19264T (=DSM 44701T), isolated from a smear-ripened cheese.</title>
        <authorList>
            <consortium name="US DOE Joint Genome Institute (JGI-PGF)"/>
            <person name="Walter F."/>
            <person name="Albersmeier A."/>
            <person name="Kalinowski J."/>
            <person name="Ruckert C."/>
        </authorList>
    </citation>
    <scope>NUCLEOTIDE SEQUENCE</scope>
    <source>
        <strain evidence="1">NBRC 101628</strain>
    </source>
</reference>
<dbReference type="Gene3D" id="3.40.50.1240">
    <property type="entry name" value="Phosphoglycerate mutase-like"/>
    <property type="match status" value="1"/>
</dbReference>
<dbReference type="InterPro" id="IPR013078">
    <property type="entry name" value="His_Pase_superF_clade-1"/>
</dbReference>
<organism evidence="1 2">
    <name type="scientific">Paraferrimonas sedimenticola</name>
    <dbReference type="NCBI Taxonomy" id="375674"/>
    <lineage>
        <taxon>Bacteria</taxon>
        <taxon>Pseudomonadati</taxon>
        <taxon>Pseudomonadota</taxon>
        <taxon>Gammaproteobacteria</taxon>
        <taxon>Alteromonadales</taxon>
        <taxon>Ferrimonadaceae</taxon>
        <taxon>Paraferrimonas</taxon>
    </lineage>
</organism>
<dbReference type="EMBL" id="BSNC01000003">
    <property type="protein sequence ID" value="GLP95584.1"/>
    <property type="molecule type" value="Genomic_DNA"/>
</dbReference>